<evidence type="ECO:0000313" key="3">
    <source>
        <dbReference type="EMBL" id="NGO70723.1"/>
    </source>
</evidence>
<evidence type="ECO:0000256" key="1">
    <source>
        <dbReference type="SAM" id="MobiDB-lite"/>
    </source>
</evidence>
<evidence type="ECO:0000313" key="4">
    <source>
        <dbReference type="Proteomes" id="UP000477722"/>
    </source>
</evidence>
<dbReference type="InterPro" id="IPR040891">
    <property type="entry name" value="HEPN_SAV_6107"/>
</dbReference>
<sequence length="302" mass="32829">MEWFLGPVVALLTTFAAYGAWRLYGDARERRRGPVARQPASPEQILLDAYRQALRAAGDNAWLATDDAGSGQLVDLQARWEKVRKRVSPTEQPPTAHSVRAHLRVTQERHEVLKRASVPPSTLDLLSQARSGLADASTIEDPNSRYAAAHLAALRTAAAVLATRGQPEKISRRRRSGIRSAWALLPEVAPELADWSALFAAGASLRARAEAGIENAATQRDADTIMRDATTFLLIVERMLVAPNPHQPTSIDLIELTENRDANAAVRHLAEGFDDLFRALGPPPPGLKQKQTVVDGGGGTVR</sequence>
<feature type="domain" description="SAV-6107-like HEPN" evidence="2">
    <location>
        <begin position="136"/>
        <end position="237"/>
    </location>
</feature>
<dbReference type="Pfam" id="PF18726">
    <property type="entry name" value="HEPN_SAV_6107"/>
    <property type="match status" value="1"/>
</dbReference>
<comment type="caution">
    <text evidence="3">The sequence shown here is derived from an EMBL/GenBank/DDBJ whole genome shotgun (WGS) entry which is preliminary data.</text>
</comment>
<reference evidence="3 4" key="1">
    <citation type="submission" date="2020-02" db="EMBL/GenBank/DDBJ databases">
        <title>Whole-genome analyses of novel actinobacteria.</title>
        <authorList>
            <person name="Sahin N."/>
            <person name="Tatar D."/>
        </authorList>
    </citation>
    <scope>NUCLEOTIDE SEQUENCE [LARGE SCALE GENOMIC DNA]</scope>
    <source>
        <strain evidence="3 4">SB3404</strain>
    </source>
</reference>
<gene>
    <name evidence="3" type="ORF">G5C65_20685</name>
</gene>
<dbReference type="AlphaFoldDB" id="A0A6G4X0E6"/>
<dbReference type="EMBL" id="JAAKZZ010000225">
    <property type="protein sequence ID" value="NGO70723.1"/>
    <property type="molecule type" value="Genomic_DNA"/>
</dbReference>
<evidence type="ECO:0000259" key="2">
    <source>
        <dbReference type="Pfam" id="PF18726"/>
    </source>
</evidence>
<dbReference type="Proteomes" id="UP000477722">
    <property type="component" value="Unassembled WGS sequence"/>
</dbReference>
<feature type="region of interest" description="Disordered" evidence="1">
    <location>
        <begin position="282"/>
        <end position="302"/>
    </location>
</feature>
<keyword evidence="4" id="KW-1185">Reference proteome</keyword>
<organism evidence="3 4">
    <name type="scientific">Streptomyces boncukensis</name>
    <dbReference type="NCBI Taxonomy" id="2711219"/>
    <lineage>
        <taxon>Bacteria</taxon>
        <taxon>Bacillati</taxon>
        <taxon>Actinomycetota</taxon>
        <taxon>Actinomycetes</taxon>
        <taxon>Kitasatosporales</taxon>
        <taxon>Streptomycetaceae</taxon>
        <taxon>Streptomyces</taxon>
    </lineage>
</organism>
<accession>A0A6G4X0E6</accession>
<proteinExistence type="predicted"/>
<protein>
    <recommendedName>
        <fullName evidence="2">SAV-6107-like HEPN domain-containing protein</fullName>
    </recommendedName>
</protein>
<name>A0A6G4X0E6_9ACTN</name>